<feature type="transmembrane region" description="Helical" evidence="1">
    <location>
        <begin position="860"/>
        <end position="881"/>
    </location>
</feature>
<feature type="transmembrane region" description="Helical" evidence="1">
    <location>
        <begin position="888"/>
        <end position="908"/>
    </location>
</feature>
<name>A0AA47KN13_9GAMM</name>
<feature type="transmembrane region" description="Helical" evidence="1">
    <location>
        <begin position="430"/>
        <end position="450"/>
    </location>
</feature>
<dbReference type="Gene3D" id="1.20.1640.10">
    <property type="entry name" value="Multidrug efflux transporter AcrB transmembrane domain"/>
    <property type="match status" value="2"/>
</dbReference>
<dbReference type="EMBL" id="CP114588">
    <property type="protein sequence ID" value="WBA09864.1"/>
    <property type="molecule type" value="Genomic_DNA"/>
</dbReference>
<keyword evidence="1" id="KW-0812">Transmembrane</keyword>
<dbReference type="PANTHER" id="PTHR32063:SF18">
    <property type="entry name" value="CATION EFFLUX SYSTEM PROTEIN"/>
    <property type="match status" value="1"/>
</dbReference>
<evidence type="ECO:0000256" key="1">
    <source>
        <dbReference type="SAM" id="Phobius"/>
    </source>
</evidence>
<dbReference type="AlphaFoldDB" id="A0AA47KN13"/>
<dbReference type="PANTHER" id="PTHR32063">
    <property type="match status" value="1"/>
</dbReference>
<dbReference type="Proteomes" id="UP001164748">
    <property type="component" value="Chromosome"/>
</dbReference>
<dbReference type="Gene3D" id="3.30.70.1320">
    <property type="entry name" value="Multidrug efflux transporter AcrB pore domain like"/>
    <property type="match status" value="1"/>
</dbReference>
<feature type="transmembrane region" description="Helical" evidence="1">
    <location>
        <begin position="462"/>
        <end position="489"/>
    </location>
</feature>
<feature type="transmembrane region" description="Helical" evidence="1">
    <location>
        <begin position="330"/>
        <end position="352"/>
    </location>
</feature>
<dbReference type="RefSeq" id="WP_269579949.1">
    <property type="nucleotide sequence ID" value="NZ_CP114588.1"/>
</dbReference>
<organism evidence="2 3">
    <name type="scientific">Salinivibrio kushneri</name>
    <dbReference type="NCBI Taxonomy" id="1908198"/>
    <lineage>
        <taxon>Bacteria</taxon>
        <taxon>Pseudomonadati</taxon>
        <taxon>Pseudomonadota</taxon>
        <taxon>Gammaproteobacteria</taxon>
        <taxon>Vibrionales</taxon>
        <taxon>Vibrionaceae</taxon>
        <taxon>Salinivibrio</taxon>
    </lineage>
</organism>
<evidence type="ECO:0000313" key="2">
    <source>
        <dbReference type="EMBL" id="WBA09864.1"/>
    </source>
</evidence>
<dbReference type="SUPFAM" id="SSF82693">
    <property type="entry name" value="Multidrug efflux transporter AcrB pore domain, PN1, PN2, PC1 and PC2 subdomains"/>
    <property type="match status" value="3"/>
</dbReference>
<feature type="transmembrane region" description="Helical" evidence="1">
    <location>
        <begin position="986"/>
        <end position="1015"/>
    </location>
</feature>
<dbReference type="InterPro" id="IPR027463">
    <property type="entry name" value="AcrB_DN_DC_subdom"/>
</dbReference>
<proteinExistence type="predicted"/>
<feature type="transmembrane region" description="Helical" evidence="1">
    <location>
        <begin position="385"/>
        <end position="409"/>
    </location>
</feature>
<dbReference type="Gene3D" id="3.30.2090.10">
    <property type="entry name" value="Multidrug efflux transporter AcrB TolC docking domain, DN and DC subdomains"/>
    <property type="match status" value="2"/>
</dbReference>
<sequence>MNISQLAFQYRPVIFFVSLVLMVFGAVSYFSLPAREDPKIHIREAIVTTSAPGLTANRVESLVTQPLEEAALSVAGVDEIRSISSDGQSIIYVKAYDRLTKLDQIWDELEEEVHKASSQLPSEAAHPRVNDSFGDVAVITLALTGNDYSLAELDDFAAHSRQQLLTIPGIQKIDIIGQVPQRVFVELSLSQMETMGLSPSAIAQAISSQNTLSPSGRIHIEDTTLAISSSGEFTSIQDIRNVLIPTDNEAGSVTLGDIADISRGYADPAPRRAYFNGKPAIVLAVMMQPEQSVLNFARRAEKVMTDVKQSLPVGVNLDRITWQADQVENAVYGVSANVLQTLAIVLGVVILFLGVRTGLIVGTIVPAVMLTTLAIMHFFDMTLERMSLATLVIALGLLVDNGVVIAENFKRTLAETQDRTRALKETGSELALPLLSSSLTTILVFLPLMMAEHPSGEYTRNISLVIAISLTVSWLLAMTVTPTLCYLFLSTPSLSSSDDHRPSLSLFNRIEGYYAVLLNVVLRHRVFFIIVMVALLPIGGYLIKTTPAKFFPDSDRAQVLIYVNLPAGSSSDTTSARISEMMAMIQDKTHYPELGDLAAYVGFGGPRFVLSLAPLDPAPNVGFIVVNARNKQTVNEAIPQLRESFRQRFDDVEARVSGMFLGPSDPNVIQIQVKGPDKAYLVEQAKKLEHTLEGIPHTIDIWSNWYNPVNRLSVNIDQHLARQAGVTSADVRRSLARFYNGQSLSEFRDNNDVFPILLRAMAPERHNPARLGDVPVFPSGGNTPIPLAQIATIDMVSALSVIQREDLEPTITVEARNLKMSPEDMAPILQPQLDALRAQLAPGHHIEFDGIVKDAKVGRAAIFAGFPLCIGLCLLLLVAQFNGYKRPIIILLTIPLVIIGVGIGITVMKASFSFMVILSLLALAGIIVNNAIVMIERIDIERGMRDKSDLDAIVIACSRRLRPITITTVTTIVGLLPLILGKDVLFYGMSVSIAFGLVGGTVLTLFMAPVLYSLLFRIEISDHESGSEDT</sequence>
<dbReference type="SUPFAM" id="SSF82866">
    <property type="entry name" value="Multidrug efflux transporter AcrB transmembrane domain"/>
    <property type="match status" value="2"/>
</dbReference>
<feature type="transmembrane region" description="Helical" evidence="1">
    <location>
        <begin position="359"/>
        <end position="379"/>
    </location>
</feature>
<keyword evidence="1" id="KW-0472">Membrane</keyword>
<evidence type="ECO:0000313" key="3">
    <source>
        <dbReference type="Proteomes" id="UP001164748"/>
    </source>
</evidence>
<feature type="transmembrane region" description="Helical" evidence="1">
    <location>
        <begin position="526"/>
        <end position="543"/>
    </location>
</feature>
<accession>A0AA47KN13</accession>
<dbReference type="GO" id="GO:0005886">
    <property type="term" value="C:plasma membrane"/>
    <property type="evidence" value="ECO:0007669"/>
    <property type="project" value="TreeGrafter"/>
</dbReference>
<feature type="transmembrane region" description="Helical" evidence="1">
    <location>
        <begin position="914"/>
        <end position="935"/>
    </location>
</feature>
<keyword evidence="1" id="KW-1133">Transmembrane helix</keyword>
<dbReference type="Pfam" id="PF00873">
    <property type="entry name" value="ACR_tran"/>
    <property type="match status" value="1"/>
</dbReference>
<feature type="transmembrane region" description="Helical" evidence="1">
    <location>
        <begin position="961"/>
        <end position="980"/>
    </location>
</feature>
<dbReference type="InterPro" id="IPR001036">
    <property type="entry name" value="Acrflvin-R"/>
</dbReference>
<dbReference type="PRINTS" id="PR00702">
    <property type="entry name" value="ACRIFLAVINRP"/>
</dbReference>
<feature type="transmembrane region" description="Helical" evidence="1">
    <location>
        <begin position="12"/>
        <end position="32"/>
    </location>
</feature>
<dbReference type="Gene3D" id="3.30.70.1430">
    <property type="entry name" value="Multidrug efflux transporter AcrB pore domain"/>
    <property type="match status" value="2"/>
</dbReference>
<dbReference type="Gene3D" id="3.30.70.1440">
    <property type="entry name" value="Multidrug efflux transporter AcrB pore domain"/>
    <property type="match status" value="1"/>
</dbReference>
<dbReference type="GO" id="GO:0042910">
    <property type="term" value="F:xenobiotic transmembrane transporter activity"/>
    <property type="evidence" value="ECO:0007669"/>
    <property type="project" value="TreeGrafter"/>
</dbReference>
<protein>
    <submittedName>
        <fullName evidence="2">Efflux RND transporter permease subunit</fullName>
    </submittedName>
</protein>
<reference evidence="2" key="1">
    <citation type="submission" date="2022-09" db="EMBL/GenBank/DDBJ databases">
        <authorList>
            <person name="Li Z.-J."/>
        </authorList>
    </citation>
    <scope>NUCLEOTIDE SEQUENCE</scope>
    <source>
        <strain evidence="2">TGB11</strain>
    </source>
</reference>
<dbReference type="SUPFAM" id="SSF82714">
    <property type="entry name" value="Multidrug efflux transporter AcrB TolC docking domain, DN and DC subdomains"/>
    <property type="match status" value="2"/>
</dbReference>
<gene>
    <name evidence="2" type="ORF">N8M53_06630</name>
</gene>